<protein>
    <submittedName>
        <fullName evidence="1">Uncharacterized protein</fullName>
    </submittedName>
</protein>
<proteinExistence type="predicted"/>
<geneLocation type="plasmid" evidence="1">
    <name>pWJ1</name>
</geneLocation>
<accession>A0A218N736</accession>
<organism evidence="1">
    <name type="scientific">Escherichia coli</name>
    <dbReference type="NCBI Taxonomy" id="562"/>
    <lineage>
        <taxon>Bacteria</taxon>
        <taxon>Pseudomonadati</taxon>
        <taxon>Pseudomonadota</taxon>
        <taxon>Gammaproteobacteria</taxon>
        <taxon>Enterobacterales</taxon>
        <taxon>Enterobacteriaceae</taxon>
        <taxon>Escherichia</taxon>
    </lineage>
</organism>
<evidence type="ECO:0000313" key="1">
    <source>
        <dbReference type="EMBL" id="ASF82007.1"/>
    </source>
</evidence>
<name>A0A218N736_ECOLX</name>
<sequence>MPNNTEVISCDLFSILSSLNFSVEDITGLTPAKFRKGAFLHAKISASQATRAADISLQLLTDRVSGEMNYVIVIGRHEGLLQSEAIDPNADKQYRENRHSRHFIPVTDANTKALKKTCKVMKTYIKEQAFKPNTWGTISLRVDLFLPR</sequence>
<dbReference type="EMBL" id="KY924928">
    <property type="protein sequence ID" value="ASF82007.1"/>
    <property type="molecule type" value="Genomic_DNA"/>
</dbReference>
<dbReference type="AlphaFoldDB" id="A0A218N736"/>
<keyword evidence="1" id="KW-0614">Plasmid</keyword>
<reference evidence="1" key="1">
    <citation type="journal article" date="2017" name="MBio">
        <title>Novel Plasmid-Mediated Colistin Resistance Gene mcr-3 in Escherichia coli.</title>
        <authorList>
            <person name="Yin W."/>
            <person name="Li H."/>
            <person name="Shen Y."/>
            <person name="Liu Z."/>
            <person name="Wang S."/>
            <person name="Shen Z."/>
            <person name="Zhang R."/>
            <person name="Walsh T."/>
            <person name="Shen J."/>
            <person name="Wang Y."/>
        </authorList>
    </citation>
    <scope>NUCLEOTIDE SEQUENCE</scope>
    <source>
        <strain evidence="1">WJ1</strain>
        <plasmid evidence="1">pWJ1</plasmid>
    </source>
</reference>